<dbReference type="PROSITE" id="PS50931">
    <property type="entry name" value="HTH_LYSR"/>
    <property type="match status" value="1"/>
</dbReference>
<dbReference type="PRINTS" id="PR00039">
    <property type="entry name" value="HTHLYSR"/>
</dbReference>
<dbReference type="InterPro" id="IPR036388">
    <property type="entry name" value="WH-like_DNA-bd_sf"/>
</dbReference>
<dbReference type="GO" id="GO:0003700">
    <property type="term" value="F:DNA-binding transcription factor activity"/>
    <property type="evidence" value="ECO:0007669"/>
    <property type="project" value="InterPro"/>
</dbReference>
<dbReference type="Proteomes" id="UP000540506">
    <property type="component" value="Unassembled WGS sequence"/>
</dbReference>
<comment type="caution">
    <text evidence="6">The sequence shown here is derived from an EMBL/GenBank/DDBJ whole genome shotgun (WGS) entry which is preliminary data.</text>
</comment>
<evidence type="ECO:0000256" key="4">
    <source>
        <dbReference type="ARBA" id="ARBA00023163"/>
    </source>
</evidence>
<evidence type="ECO:0000313" key="6">
    <source>
        <dbReference type="EMBL" id="MBB4926328.1"/>
    </source>
</evidence>
<dbReference type="EMBL" id="JACHJV010000001">
    <property type="protein sequence ID" value="MBB4926328.1"/>
    <property type="molecule type" value="Genomic_DNA"/>
</dbReference>
<dbReference type="PANTHER" id="PTHR30346:SF29">
    <property type="entry name" value="LYSR SUBSTRATE-BINDING"/>
    <property type="match status" value="1"/>
</dbReference>
<dbReference type="InterPro" id="IPR036390">
    <property type="entry name" value="WH_DNA-bd_sf"/>
</dbReference>
<dbReference type="PANTHER" id="PTHR30346">
    <property type="entry name" value="TRANSCRIPTIONAL DUAL REGULATOR HCAR-RELATED"/>
    <property type="match status" value="1"/>
</dbReference>
<dbReference type="Pfam" id="PF00126">
    <property type="entry name" value="HTH_1"/>
    <property type="match status" value="1"/>
</dbReference>
<protein>
    <submittedName>
        <fullName evidence="6">DNA-binding transcriptional LysR family regulator</fullName>
    </submittedName>
</protein>
<organism evidence="6 7">
    <name type="scientific">Kitasatospora kifunensis</name>
    <name type="common">Streptomyces kifunensis</name>
    <dbReference type="NCBI Taxonomy" id="58351"/>
    <lineage>
        <taxon>Bacteria</taxon>
        <taxon>Bacillati</taxon>
        <taxon>Actinomycetota</taxon>
        <taxon>Actinomycetes</taxon>
        <taxon>Kitasatosporales</taxon>
        <taxon>Streptomycetaceae</taxon>
        <taxon>Kitasatospora</taxon>
    </lineage>
</organism>
<dbReference type="InterPro" id="IPR005119">
    <property type="entry name" value="LysR_subst-bd"/>
</dbReference>
<reference evidence="6 7" key="1">
    <citation type="submission" date="2020-08" db="EMBL/GenBank/DDBJ databases">
        <title>Sequencing the genomes of 1000 actinobacteria strains.</title>
        <authorList>
            <person name="Klenk H.-P."/>
        </authorList>
    </citation>
    <scope>NUCLEOTIDE SEQUENCE [LARGE SCALE GENOMIC DNA]</scope>
    <source>
        <strain evidence="6 7">DSM 41654</strain>
    </source>
</reference>
<dbReference type="Gene3D" id="3.40.190.10">
    <property type="entry name" value="Periplasmic binding protein-like II"/>
    <property type="match status" value="2"/>
</dbReference>
<evidence type="ECO:0000256" key="3">
    <source>
        <dbReference type="ARBA" id="ARBA00023125"/>
    </source>
</evidence>
<dbReference type="GO" id="GO:0032993">
    <property type="term" value="C:protein-DNA complex"/>
    <property type="evidence" value="ECO:0007669"/>
    <property type="project" value="TreeGrafter"/>
</dbReference>
<feature type="domain" description="HTH lysR-type" evidence="5">
    <location>
        <begin position="2"/>
        <end position="59"/>
    </location>
</feature>
<keyword evidence="2" id="KW-0805">Transcription regulation</keyword>
<keyword evidence="3 6" id="KW-0238">DNA-binding</keyword>
<evidence type="ECO:0000259" key="5">
    <source>
        <dbReference type="PROSITE" id="PS50931"/>
    </source>
</evidence>
<dbReference type="Gene3D" id="1.10.10.10">
    <property type="entry name" value="Winged helix-like DNA-binding domain superfamily/Winged helix DNA-binding domain"/>
    <property type="match status" value="1"/>
</dbReference>
<evidence type="ECO:0000256" key="2">
    <source>
        <dbReference type="ARBA" id="ARBA00023015"/>
    </source>
</evidence>
<evidence type="ECO:0000313" key="7">
    <source>
        <dbReference type="Proteomes" id="UP000540506"/>
    </source>
</evidence>
<dbReference type="Pfam" id="PF03466">
    <property type="entry name" value="LysR_substrate"/>
    <property type="match status" value="1"/>
</dbReference>
<sequence>MFDLRQLQVLSEVARTGTYTAAAEALGYSQPAISYQMRTLERTVGAALVTRSGRGVRLTQVGQTLARHAETVLAALRTAADEVSTLTSTGGGQVRLAAMQSGCVALVPAALGALRRTHPELEVVVTQTECPVSHRLVLAGEVDLAMMCDLELDQLDQSDQGGRRDGQSVLPDQRLLRLPLLSDRRCVLLPVDHPLAASPTVELADLAGERWVLESGRDRFLAACQDAGFTPRVAATSDDQLTIHCLVANRIGVAIMNELGVGAHTDPRVVARPLRDWPARRIFALLWPDMAKVAPVAALLQSLRATADDYTRRSAGRVGSR</sequence>
<keyword evidence="7" id="KW-1185">Reference proteome</keyword>
<keyword evidence="4" id="KW-0804">Transcription</keyword>
<dbReference type="GO" id="GO:0003677">
    <property type="term" value="F:DNA binding"/>
    <property type="evidence" value="ECO:0007669"/>
    <property type="project" value="UniProtKB-KW"/>
</dbReference>
<dbReference type="SUPFAM" id="SSF53850">
    <property type="entry name" value="Periplasmic binding protein-like II"/>
    <property type="match status" value="1"/>
</dbReference>
<dbReference type="SUPFAM" id="SSF46785">
    <property type="entry name" value="Winged helix' DNA-binding domain"/>
    <property type="match status" value="1"/>
</dbReference>
<dbReference type="FunFam" id="1.10.10.10:FF:000001">
    <property type="entry name" value="LysR family transcriptional regulator"/>
    <property type="match status" value="1"/>
</dbReference>
<comment type="similarity">
    <text evidence="1">Belongs to the LysR transcriptional regulatory family.</text>
</comment>
<dbReference type="InterPro" id="IPR000847">
    <property type="entry name" value="LysR_HTH_N"/>
</dbReference>
<accession>A0A7W7R6I8</accession>
<dbReference type="AlphaFoldDB" id="A0A7W7R6I8"/>
<gene>
    <name evidence="6" type="ORF">FHR34_005321</name>
</gene>
<name>A0A7W7R6I8_KITKI</name>
<proteinExistence type="inferred from homology"/>
<dbReference type="RefSeq" id="WP_184939420.1">
    <property type="nucleotide sequence ID" value="NZ_JACHJV010000001.1"/>
</dbReference>
<evidence type="ECO:0000256" key="1">
    <source>
        <dbReference type="ARBA" id="ARBA00009437"/>
    </source>
</evidence>